<keyword evidence="2" id="KW-0378">Hydrolase</keyword>
<name>A0A3G5AJM2_9VIRU</name>
<gene>
    <name evidence="6" type="ORF">Sylvanvirus16_5</name>
</gene>
<dbReference type="PROSITE" id="PS50054">
    <property type="entry name" value="TYR_PHOSPHATASE_DUAL"/>
    <property type="match status" value="1"/>
</dbReference>
<reference evidence="6" key="1">
    <citation type="submission" date="2018-10" db="EMBL/GenBank/DDBJ databases">
        <title>Hidden diversity of soil giant viruses.</title>
        <authorList>
            <person name="Schulz F."/>
            <person name="Alteio L."/>
            <person name="Goudeau D."/>
            <person name="Ryan E.M."/>
            <person name="Malmstrom R.R."/>
            <person name="Blanchard J."/>
            <person name="Woyke T."/>
        </authorList>
    </citation>
    <scope>NUCLEOTIDE SEQUENCE</scope>
    <source>
        <strain evidence="6">SYV1</strain>
    </source>
</reference>
<evidence type="ECO:0000256" key="1">
    <source>
        <dbReference type="ARBA" id="ARBA00008601"/>
    </source>
</evidence>
<organism evidence="6">
    <name type="scientific">Sylvanvirus sp</name>
    <dbReference type="NCBI Taxonomy" id="2487774"/>
    <lineage>
        <taxon>Viruses</taxon>
    </lineage>
</organism>
<dbReference type="InterPro" id="IPR000387">
    <property type="entry name" value="Tyr_Pase_dom"/>
</dbReference>
<dbReference type="Gene3D" id="3.90.190.10">
    <property type="entry name" value="Protein tyrosine phosphatase superfamily"/>
    <property type="match status" value="1"/>
</dbReference>
<dbReference type="SUPFAM" id="SSF52799">
    <property type="entry name" value="(Phosphotyrosine protein) phosphatases II"/>
    <property type="match status" value="1"/>
</dbReference>
<sequence>MSTLKAGLENIDAAVYSAVIASTGTPTTLSEVTPYLWISNHTSATNIPLLKQYGITTVISVSQLDIRPDILAQFRSQGIECYRFPLVDVVQQPLIPIAPMIHTWLMDFVHPHPKPGKVLLNCTEGISRSCSVVLWHLITGYHMSYDQAFNYLKTKRPFIRPNHGFEQQLRQQAQTINA</sequence>
<feature type="domain" description="Tyrosine specific protein phosphatases" evidence="5">
    <location>
        <begin position="103"/>
        <end position="157"/>
    </location>
</feature>
<evidence type="ECO:0000259" key="4">
    <source>
        <dbReference type="PROSITE" id="PS50054"/>
    </source>
</evidence>
<dbReference type="InterPro" id="IPR000340">
    <property type="entry name" value="Dual-sp_phosphatase_cat-dom"/>
</dbReference>
<dbReference type="InterPro" id="IPR020422">
    <property type="entry name" value="TYR_PHOSPHATASE_DUAL_dom"/>
</dbReference>
<dbReference type="EMBL" id="MK072522">
    <property type="protein sequence ID" value="AYV86964.1"/>
    <property type="molecule type" value="Genomic_DNA"/>
</dbReference>
<evidence type="ECO:0000313" key="6">
    <source>
        <dbReference type="EMBL" id="AYV86964.1"/>
    </source>
</evidence>
<evidence type="ECO:0000256" key="3">
    <source>
        <dbReference type="ARBA" id="ARBA00022912"/>
    </source>
</evidence>
<protein>
    <submittedName>
        <fullName evidence="6">Putative dual specificity protein phosphatase 1B-like</fullName>
    </submittedName>
</protein>
<accession>A0A3G5AJM2</accession>
<dbReference type="CDD" id="cd14498">
    <property type="entry name" value="DSP"/>
    <property type="match status" value="1"/>
</dbReference>
<keyword evidence="3" id="KW-0904">Protein phosphatase</keyword>
<dbReference type="InterPro" id="IPR052103">
    <property type="entry name" value="Dual_spec_Phospatases"/>
</dbReference>
<evidence type="ECO:0000256" key="2">
    <source>
        <dbReference type="ARBA" id="ARBA00022801"/>
    </source>
</evidence>
<dbReference type="SMART" id="SM00195">
    <property type="entry name" value="DSPc"/>
    <property type="match status" value="1"/>
</dbReference>
<dbReference type="PANTHER" id="PTHR45961:SF6">
    <property type="entry name" value="IP21249P"/>
    <property type="match status" value="1"/>
</dbReference>
<evidence type="ECO:0000259" key="5">
    <source>
        <dbReference type="PROSITE" id="PS50056"/>
    </source>
</evidence>
<dbReference type="InterPro" id="IPR029021">
    <property type="entry name" value="Prot-tyrosine_phosphatase-like"/>
</dbReference>
<feature type="domain" description="Tyrosine-protein phosphatase" evidence="4">
    <location>
        <begin position="28"/>
        <end position="178"/>
    </location>
</feature>
<dbReference type="GO" id="GO:0004721">
    <property type="term" value="F:phosphoprotein phosphatase activity"/>
    <property type="evidence" value="ECO:0007669"/>
    <property type="project" value="UniProtKB-KW"/>
</dbReference>
<dbReference type="PROSITE" id="PS50056">
    <property type="entry name" value="TYR_PHOSPHATASE_2"/>
    <property type="match status" value="1"/>
</dbReference>
<proteinExistence type="inferred from homology"/>
<dbReference type="Pfam" id="PF00782">
    <property type="entry name" value="DSPc"/>
    <property type="match status" value="1"/>
</dbReference>
<dbReference type="PANTHER" id="PTHR45961">
    <property type="entry name" value="IP21249P"/>
    <property type="match status" value="1"/>
</dbReference>
<comment type="similarity">
    <text evidence="1">Belongs to the protein-tyrosine phosphatase family. Non-receptor class dual specificity subfamily.</text>
</comment>